<dbReference type="EMBL" id="FNST01000002">
    <property type="protein sequence ID" value="SEC97516.1"/>
    <property type="molecule type" value="Genomic_DNA"/>
</dbReference>
<name>A0A1H4WW04_STRMJ</name>
<reference evidence="2" key="1">
    <citation type="submission" date="2016-10" db="EMBL/GenBank/DDBJ databases">
        <authorList>
            <person name="Varghese N."/>
            <person name="Submissions S."/>
        </authorList>
    </citation>
    <scope>NUCLEOTIDE SEQUENCE [LARGE SCALE GENOMIC DNA]</scope>
    <source>
        <strain evidence="2">DSM 40318</strain>
    </source>
</reference>
<dbReference type="AlphaFoldDB" id="A0A1H4WW04"/>
<sequence length="65" mass="6813">MAALFASQSRAEGAAQRSDCGALLLRVIHCEGCGGRMYLNKSSGNYGCASYKYGTHCPPKTAANP</sequence>
<protein>
    <recommendedName>
        <fullName evidence="3">Recombinase zinc beta ribbon domain-containing protein</fullName>
    </recommendedName>
</protein>
<proteinExistence type="predicted"/>
<accession>A0A1H4WW04</accession>
<gene>
    <name evidence="1" type="ORF">SAMN04490356_6318</name>
</gene>
<evidence type="ECO:0000313" key="1">
    <source>
        <dbReference type="EMBL" id="SEC97516.1"/>
    </source>
</evidence>
<evidence type="ECO:0008006" key="3">
    <source>
        <dbReference type="Google" id="ProtNLM"/>
    </source>
</evidence>
<keyword evidence="2" id="KW-1185">Reference proteome</keyword>
<evidence type="ECO:0000313" key="2">
    <source>
        <dbReference type="Proteomes" id="UP000198609"/>
    </source>
</evidence>
<organism evidence="1 2">
    <name type="scientific">Streptomyces melanosporofaciens</name>
    <dbReference type="NCBI Taxonomy" id="67327"/>
    <lineage>
        <taxon>Bacteria</taxon>
        <taxon>Bacillati</taxon>
        <taxon>Actinomycetota</taxon>
        <taxon>Actinomycetes</taxon>
        <taxon>Kitasatosporales</taxon>
        <taxon>Streptomycetaceae</taxon>
        <taxon>Streptomyces</taxon>
        <taxon>Streptomyces violaceusniger group</taxon>
    </lineage>
</organism>
<dbReference type="Proteomes" id="UP000198609">
    <property type="component" value="Unassembled WGS sequence"/>
</dbReference>